<protein>
    <submittedName>
        <fullName evidence="2">Uncharacterized protein</fullName>
    </submittedName>
</protein>
<keyword evidence="1" id="KW-0812">Transmembrane</keyword>
<dbReference type="AlphaFoldDB" id="A0A3B1CUK9"/>
<feature type="transmembrane region" description="Helical" evidence="1">
    <location>
        <begin position="83"/>
        <end position="103"/>
    </location>
</feature>
<organism evidence="2">
    <name type="scientific">hydrothermal vent metagenome</name>
    <dbReference type="NCBI Taxonomy" id="652676"/>
    <lineage>
        <taxon>unclassified sequences</taxon>
        <taxon>metagenomes</taxon>
        <taxon>ecological metagenomes</taxon>
    </lineage>
</organism>
<dbReference type="EMBL" id="UOGB01000251">
    <property type="protein sequence ID" value="VAX22805.1"/>
    <property type="molecule type" value="Genomic_DNA"/>
</dbReference>
<reference evidence="2" key="1">
    <citation type="submission" date="2018-06" db="EMBL/GenBank/DDBJ databases">
        <authorList>
            <person name="Zhirakovskaya E."/>
        </authorList>
    </citation>
    <scope>NUCLEOTIDE SEQUENCE</scope>
</reference>
<evidence type="ECO:0000256" key="1">
    <source>
        <dbReference type="SAM" id="Phobius"/>
    </source>
</evidence>
<keyword evidence="1" id="KW-1133">Transmembrane helix</keyword>
<sequence length="249" mass="27759">MDCKQFAEPLDMAPSENSEDSYYTEALSHAENCPVCRLKLANRLQSERAIGAMMESMAPVPDSIHDKVIDQIRSPKIFKRSTNFFLATAASILLLAGLSYPALNYWKSQQQVAAVKQLCLLSIRNHEITSSPEYVANNSEEVSSWLSNRLGHLVKFPNALKVADTSFKARRAVLGEHTVAAMEFTINGKRSTLFSYYPKQYNVEGVVEAPMFEMGYTVAFWSEQGLGFGLVSEATPEKVNAVFTKRLSL</sequence>
<name>A0A3B1CUK9_9ZZZZ</name>
<proteinExistence type="predicted"/>
<evidence type="ECO:0000313" key="2">
    <source>
        <dbReference type="EMBL" id="VAX22805.1"/>
    </source>
</evidence>
<accession>A0A3B1CUK9</accession>
<keyword evidence="1" id="KW-0472">Membrane</keyword>
<gene>
    <name evidence="2" type="ORF">MNBD_NITROSPINAE03-339</name>
</gene>